<evidence type="ECO:0000313" key="11">
    <source>
        <dbReference type="Proteomes" id="UP000216991"/>
    </source>
</evidence>
<dbReference type="Proteomes" id="UP000216991">
    <property type="component" value="Unassembled WGS sequence"/>
</dbReference>
<protein>
    <submittedName>
        <fullName evidence="10">Cytochrome c family protein</fullName>
    </submittedName>
</protein>
<name>A0A255YG90_9SPHN</name>
<sequence length="210" mass="21330">MERHVDSFEWNKIFGGLLAGLLAVLCVSIVSDMMFARHLPEKPGYEVAGVEEGPAEGAPAAEAEKPAAFYLASADVAKGEAVFKKCAACHNVDPGGANGTGPALHGVVGRGIAAAPGFGYSDALAGMKGKSWDWDALWGWLKSPKAYAAGNKMSFAGIAKPEDRAAVIAYLNSKSASPLPLPAAPAEEAAPAAEEAPAAEAAAPADAAAK</sequence>
<dbReference type="GO" id="GO:0020037">
    <property type="term" value="F:heme binding"/>
    <property type="evidence" value="ECO:0007669"/>
    <property type="project" value="InterPro"/>
</dbReference>
<keyword evidence="8" id="KW-0812">Transmembrane</keyword>
<keyword evidence="5 6" id="KW-0408">Iron</keyword>
<dbReference type="PANTHER" id="PTHR11961">
    <property type="entry name" value="CYTOCHROME C"/>
    <property type="match status" value="1"/>
</dbReference>
<gene>
    <name evidence="10" type="ORF">CHU93_09120</name>
</gene>
<feature type="domain" description="Cytochrome c" evidence="9">
    <location>
        <begin position="74"/>
        <end position="175"/>
    </location>
</feature>
<dbReference type="InterPro" id="IPR009056">
    <property type="entry name" value="Cyt_c-like_dom"/>
</dbReference>
<dbReference type="InterPro" id="IPR002327">
    <property type="entry name" value="Cyt_c_1A/1B"/>
</dbReference>
<organism evidence="10 11">
    <name type="scientific">Sandarakinorhabdus cyanobacteriorum</name>
    <dbReference type="NCBI Taxonomy" id="1981098"/>
    <lineage>
        <taxon>Bacteria</taxon>
        <taxon>Pseudomonadati</taxon>
        <taxon>Pseudomonadota</taxon>
        <taxon>Alphaproteobacteria</taxon>
        <taxon>Sphingomonadales</taxon>
        <taxon>Sphingosinicellaceae</taxon>
        <taxon>Sandarakinorhabdus</taxon>
    </lineage>
</organism>
<keyword evidence="3 6" id="KW-0479">Metal-binding</keyword>
<evidence type="ECO:0000256" key="3">
    <source>
        <dbReference type="ARBA" id="ARBA00022723"/>
    </source>
</evidence>
<proteinExistence type="predicted"/>
<dbReference type="SUPFAM" id="SSF46626">
    <property type="entry name" value="Cytochrome c"/>
    <property type="match status" value="1"/>
</dbReference>
<keyword evidence="8" id="KW-1133">Transmembrane helix</keyword>
<dbReference type="Gene3D" id="1.10.760.10">
    <property type="entry name" value="Cytochrome c-like domain"/>
    <property type="match status" value="1"/>
</dbReference>
<keyword evidence="4" id="KW-0249">Electron transport</keyword>
<dbReference type="Pfam" id="PF00034">
    <property type="entry name" value="Cytochrom_C"/>
    <property type="match status" value="1"/>
</dbReference>
<dbReference type="PRINTS" id="PR00604">
    <property type="entry name" value="CYTCHRMECIAB"/>
</dbReference>
<keyword evidence="2 6" id="KW-0349">Heme</keyword>
<comment type="caution">
    <text evidence="10">The sequence shown here is derived from an EMBL/GenBank/DDBJ whole genome shotgun (WGS) entry which is preliminary data.</text>
</comment>
<evidence type="ECO:0000313" key="10">
    <source>
        <dbReference type="EMBL" id="OYQ28266.1"/>
    </source>
</evidence>
<evidence type="ECO:0000256" key="5">
    <source>
        <dbReference type="ARBA" id="ARBA00023004"/>
    </source>
</evidence>
<evidence type="ECO:0000256" key="1">
    <source>
        <dbReference type="ARBA" id="ARBA00022448"/>
    </source>
</evidence>
<accession>A0A255YG90</accession>
<dbReference type="GO" id="GO:0009055">
    <property type="term" value="F:electron transfer activity"/>
    <property type="evidence" value="ECO:0007669"/>
    <property type="project" value="InterPro"/>
</dbReference>
<evidence type="ECO:0000256" key="6">
    <source>
        <dbReference type="PROSITE-ProRule" id="PRU00433"/>
    </source>
</evidence>
<dbReference type="GO" id="GO:0046872">
    <property type="term" value="F:metal ion binding"/>
    <property type="evidence" value="ECO:0007669"/>
    <property type="project" value="UniProtKB-KW"/>
</dbReference>
<keyword evidence="8" id="KW-0472">Membrane</keyword>
<evidence type="ECO:0000256" key="8">
    <source>
        <dbReference type="SAM" id="Phobius"/>
    </source>
</evidence>
<evidence type="ECO:0000256" key="4">
    <source>
        <dbReference type="ARBA" id="ARBA00022982"/>
    </source>
</evidence>
<dbReference type="PROSITE" id="PS51007">
    <property type="entry name" value="CYTC"/>
    <property type="match status" value="1"/>
</dbReference>
<dbReference type="AlphaFoldDB" id="A0A255YG90"/>
<dbReference type="OrthoDB" id="9805828at2"/>
<evidence type="ECO:0000259" key="9">
    <source>
        <dbReference type="PROSITE" id="PS51007"/>
    </source>
</evidence>
<feature type="region of interest" description="Disordered" evidence="7">
    <location>
        <begin position="177"/>
        <end position="210"/>
    </location>
</feature>
<dbReference type="InterPro" id="IPR036909">
    <property type="entry name" value="Cyt_c-like_dom_sf"/>
</dbReference>
<keyword evidence="11" id="KW-1185">Reference proteome</keyword>
<evidence type="ECO:0000256" key="7">
    <source>
        <dbReference type="SAM" id="MobiDB-lite"/>
    </source>
</evidence>
<feature type="compositionally biased region" description="Low complexity" evidence="7">
    <location>
        <begin position="184"/>
        <end position="210"/>
    </location>
</feature>
<dbReference type="EMBL" id="NOXT01000110">
    <property type="protein sequence ID" value="OYQ28266.1"/>
    <property type="molecule type" value="Genomic_DNA"/>
</dbReference>
<keyword evidence="1" id="KW-0813">Transport</keyword>
<reference evidence="10 11" key="1">
    <citation type="submission" date="2017-07" db="EMBL/GenBank/DDBJ databases">
        <title>Sandarakinorhabdus cyanobacteriorum sp. nov., a novel bacterium isolated from cyanobacterial aggregates in a eutrophic lake.</title>
        <authorList>
            <person name="Cai H."/>
        </authorList>
    </citation>
    <scope>NUCLEOTIDE SEQUENCE [LARGE SCALE GENOMIC DNA]</scope>
    <source>
        <strain evidence="10 11">TH057</strain>
    </source>
</reference>
<evidence type="ECO:0000256" key="2">
    <source>
        <dbReference type="ARBA" id="ARBA00022617"/>
    </source>
</evidence>
<feature type="transmembrane region" description="Helical" evidence="8">
    <location>
        <begin position="13"/>
        <end position="35"/>
    </location>
</feature>